<dbReference type="GO" id="GO:0042761">
    <property type="term" value="P:very long-chain fatty acid biosynthetic process"/>
    <property type="evidence" value="ECO:0007669"/>
    <property type="project" value="TreeGrafter"/>
</dbReference>
<dbReference type="PANTHER" id="PTHR11157:SF113">
    <property type="entry name" value="ELONGATION OF VERY LONG CHAIN FATTY ACIDS PROTEIN"/>
    <property type="match status" value="1"/>
</dbReference>
<dbReference type="PANTHER" id="PTHR11157">
    <property type="entry name" value="FATTY ACID ACYL TRANSFERASE-RELATED"/>
    <property type="match status" value="1"/>
</dbReference>
<evidence type="ECO:0000256" key="8">
    <source>
        <dbReference type="ARBA" id="ARBA00023136"/>
    </source>
</evidence>
<dbReference type="STRING" id="1661398.A0A482VS88"/>
<comment type="catalytic activity">
    <reaction evidence="10">
        <text>a very-long-chain acyl-CoA + malonyl-CoA + H(+) = a very-long-chain 3-oxoacyl-CoA + CO2 + CoA</text>
        <dbReference type="Rhea" id="RHEA:32727"/>
        <dbReference type="ChEBI" id="CHEBI:15378"/>
        <dbReference type="ChEBI" id="CHEBI:16526"/>
        <dbReference type="ChEBI" id="CHEBI:57287"/>
        <dbReference type="ChEBI" id="CHEBI:57384"/>
        <dbReference type="ChEBI" id="CHEBI:90725"/>
        <dbReference type="ChEBI" id="CHEBI:90736"/>
        <dbReference type="EC" id="2.3.1.199"/>
    </reaction>
</comment>
<evidence type="ECO:0000256" key="4">
    <source>
        <dbReference type="ARBA" id="ARBA00022692"/>
    </source>
</evidence>
<dbReference type="GO" id="GO:0034626">
    <property type="term" value="P:fatty acid elongation, polyunsaturated fatty acid"/>
    <property type="evidence" value="ECO:0007669"/>
    <property type="project" value="TreeGrafter"/>
</dbReference>
<evidence type="ECO:0000256" key="9">
    <source>
        <dbReference type="ARBA" id="ARBA00023160"/>
    </source>
</evidence>
<protein>
    <recommendedName>
        <fullName evidence="10">Elongation of very long chain fatty acids protein</fullName>
        <ecNumber evidence="10">2.3.1.199</ecNumber>
    </recommendedName>
    <alternativeName>
        <fullName evidence="10">Very-long-chain 3-oxoacyl-CoA synthase</fullName>
    </alternativeName>
</protein>
<feature type="transmembrane region" description="Helical" evidence="10">
    <location>
        <begin position="96"/>
        <end position="115"/>
    </location>
</feature>
<gene>
    <name evidence="11" type="ORF">BDFB_012826</name>
</gene>
<dbReference type="Pfam" id="PF01151">
    <property type="entry name" value="ELO"/>
    <property type="match status" value="1"/>
</dbReference>
<dbReference type="GO" id="GO:0034625">
    <property type="term" value="P:fatty acid elongation, monounsaturated fatty acid"/>
    <property type="evidence" value="ECO:0007669"/>
    <property type="project" value="TreeGrafter"/>
</dbReference>
<feature type="transmembrane region" description="Helical" evidence="10">
    <location>
        <begin position="266"/>
        <end position="284"/>
    </location>
</feature>
<reference evidence="11 12" key="1">
    <citation type="submission" date="2017-03" db="EMBL/GenBank/DDBJ databases">
        <title>Genome of the blue death feigning beetle - Asbolus verrucosus.</title>
        <authorList>
            <person name="Rider S.D."/>
        </authorList>
    </citation>
    <scope>NUCLEOTIDE SEQUENCE [LARGE SCALE GENOMIC DNA]</scope>
    <source>
        <strain evidence="11">Butters</strain>
        <tissue evidence="11">Head and leg muscle</tissue>
    </source>
</reference>
<keyword evidence="7 10" id="KW-0443">Lipid metabolism</keyword>
<evidence type="ECO:0000313" key="12">
    <source>
        <dbReference type="Proteomes" id="UP000292052"/>
    </source>
</evidence>
<feature type="transmembrane region" description="Helical" evidence="10">
    <location>
        <begin position="236"/>
        <end position="254"/>
    </location>
</feature>
<feature type="transmembrane region" description="Helical" evidence="10">
    <location>
        <begin position="192"/>
        <end position="216"/>
    </location>
</feature>
<comment type="caution">
    <text evidence="11">The sequence shown here is derived from an EMBL/GenBank/DDBJ whole genome shotgun (WGS) entry which is preliminary data.</text>
</comment>
<dbReference type="EMBL" id="QDEB01067749">
    <property type="protein sequence ID" value="RZC35801.1"/>
    <property type="molecule type" value="Genomic_DNA"/>
</dbReference>
<evidence type="ECO:0000313" key="11">
    <source>
        <dbReference type="EMBL" id="RZC35801.1"/>
    </source>
</evidence>
<comment type="similarity">
    <text evidence="10">Belongs to the ELO family.</text>
</comment>
<dbReference type="AlphaFoldDB" id="A0A482VS88"/>
<evidence type="ECO:0000256" key="7">
    <source>
        <dbReference type="ARBA" id="ARBA00023098"/>
    </source>
</evidence>
<evidence type="ECO:0000256" key="10">
    <source>
        <dbReference type="RuleBase" id="RU361115"/>
    </source>
</evidence>
<proteinExistence type="inferred from homology"/>
<keyword evidence="4 10" id="KW-0812">Transmembrane</keyword>
<keyword evidence="5 10" id="KW-0276">Fatty acid metabolism</keyword>
<keyword evidence="2 10" id="KW-0444">Lipid biosynthesis</keyword>
<dbReference type="GO" id="GO:0005789">
    <property type="term" value="C:endoplasmic reticulum membrane"/>
    <property type="evidence" value="ECO:0007669"/>
    <property type="project" value="TreeGrafter"/>
</dbReference>
<keyword evidence="3 10" id="KW-0808">Transferase</keyword>
<keyword evidence="9 10" id="KW-0275">Fatty acid biosynthesis</keyword>
<evidence type="ECO:0000256" key="5">
    <source>
        <dbReference type="ARBA" id="ARBA00022832"/>
    </source>
</evidence>
<organism evidence="11 12">
    <name type="scientific">Asbolus verrucosus</name>
    <name type="common">Desert ironclad beetle</name>
    <dbReference type="NCBI Taxonomy" id="1661398"/>
    <lineage>
        <taxon>Eukaryota</taxon>
        <taxon>Metazoa</taxon>
        <taxon>Ecdysozoa</taxon>
        <taxon>Arthropoda</taxon>
        <taxon>Hexapoda</taxon>
        <taxon>Insecta</taxon>
        <taxon>Pterygota</taxon>
        <taxon>Neoptera</taxon>
        <taxon>Endopterygota</taxon>
        <taxon>Coleoptera</taxon>
        <taxon>Polyphaga</taxon>
        <taxon>Cucujiformia</taxon>
        <taxon>Tenebrionidae</taxon>
        <taxon>Pimeliinae</taxon>
        <taxon>Asbolus</taxon>
    </lineage>
</organism>
<name>A0A482VS88_ASBVE</name>
<evidence type="ECO:0000256" key="3">
    <source>
        <dbReference type="ARBA" id="ARBA00022679"/>
    </source>
</evidence>
<dbReference type="OrthoDB" id="434092at2759"/>
<feature type="non-terminal residue" evidence="11">
    <location>
        <position position="291"/>
    </location>
</feature>
<sequence length="291" mass="34066">MAILSSLFHRLSDCQIVNFLTKKYDHIVNDLGGEYVNKINISTLGKPFADPRVKDWIGFSSPNMTLAIIAVYLLSIYVLLPAFMKNRKPYRLKIVLFCYNIFQIFSCAALIYGILTSGWLTTYSWGCQPVDYSDNPEALRMLTFCHFEYVLKGIELLETVMFVLRKKYNQVSNLHVYHHCSTFFLKWIVVKYVGGGMVSFPAIINSFVHILMYSYYLLTSLGEEWQTKLAKWKPKLTMLQMIQFCVIIAHPMQALHPDCHVQKQLLLIYVPNVLLVFYMFWKFYKKSYMKK</sequence>
<evidence type="ECO:0000256" key="2">
    <source>
        <dbReference type="ARBA" id="ARBA00022516"/>
    </source>
</evidence>
<dbReference type="EC" id="2.3.1.199" evidence="10"/>
<evidence type="ECO:0000256" key="6">
    <source>
        <dbReference type="ARBA" id="ARBA00022989"/>
    </source>
</evidence>
<comment type="subcellular location">
    <subcellularLocation>
        <location evidence="1">Membrane</location>
        <topology evidence="1">Multi-pass membrane protein</topology>
    </subcellularLocation>
</comment>
<dbReference type="InterPro" id="IPR002076">
    <property type="entry name" value="ELO_fam"/>
</dbReference>
<feature type="transmembrane region" description="Helical" evidence="10">
    <location>
        <begin position="64"/>
        <end position="84"/>
    </location>
</feature>
<evidence type="ECO:0000256" key="1">
    <source>
        <dbReference type="ARBA" id="ARBA00004141"/>
    </source>
</evidence>
<keyword evidence="8 10" id="KW-0472">Membrane</keyword>
<keyword evidence="6 10" id="KW-1133">Transmembrane helix</keyword>
<dbReference type="GO" id="GO:0030148">
    <property type="term" value="P:sphingolipid biosynthetic process"/>
    <property type="evidence" value="ECO:0007669"/>
    <property type="project" value="TreeGrafter"/>
</dbReference>
<dbReference type="GO" id="GO:0019367">
    <property type="term" value="P:fatty acid elongation, saturated fatty acid"/>
    <property type="evidence" value="ECO:0007669"/>
    <property type="project" value="TreeGrafter"/>
</dbReference>
<keyword evidence="12" id="KW-1185">Reference proteome</keyword>
<accession>A0A482VS88</accession>
<dbReference type="GO" id="GO:0009922">
    <property type="term" value="F:fatty acid elongase activity"/>
    <property type="evidence" value="ECO:0007669"/>
    <property type="project" value="UniProtKB-EC"/>
</dbReference>
<dbReference type="Proteomes" id="UP000292052">
    <property type="component" value="Unassembled WGS sequence"/>
</dbReference>